<dbReference type="EMBL" id="VORW01000015">
    <property type="protein sequence ID" value="TXE06474.1"/>
    <property type="molecule type" value="Genomic_DNA"/>
</dbReference>
<dbReference type="Pfam" id="PF12833">
    <property type="entry name" value="HTH_18"/>
    <property type="match status" value="1"/>
</dbReference>
<feature type="domain" description="HTH araC/xylS-type" evidence="4">
    <location>
        <begin position="15"/>
        <end position="68"/>
    </location>
</feature>
<dbReference type="PROSITE" id="PS01124">
    <property type="entry name" value="HTH_ARAC_FAMILY_2"/>
    <property type="match status" value="1"/>
</dbReference>
<keyword evidence="3" id="KW-0804">Transcription</keyword>
<proteinExistence type="predicted"/>
<evidence type="ECO:0000259" key="4">
    <source>
        <dbReference type="PROSITE" id="PS01124"/>
    </source>
</evidence>
<keyword evidence="2" id="KW-0238">DNA-binding</keyword>
<dbReference type="SUPFAM" id="SSF46689">
    <property type="entry name" value="Homeodomain-like"/>
    <property type="match status" value="1"/>
</dbReference>
<dbReference type="GO" id="GO:0003700">
    <property type="term" value="F:DNA-binding transcription factor activity"/>
    <property type="evidence" value="ECO:0007669"/>
    <property type="project" value="InterPro"/>
</dbReference>
<dbReference type="Gene3D" id="1.10.10.60">
    <property type="entry name" value="Homeodomain-like"/>
    <property type="match status" value="1"/>
</dbReference>
<dbReference type="GO" id="GO:0043565">
    <property type="term" value="F:sequence-specific DNA binding"/>
    <property type="evidence" value="ECO:0007669"/>
    <property type="project" value="InterPro"/>
</dbReference>
<dbReference type="PANTHER" id="PTHR43280">
    <property type="entry name" value="ARAC-FAMILY TRANSCRIPTIONAL REGULATOR"/>
    <property type="match status" value="1"/>
</dbReference>
<reference evidence="5 6" key="1">
    <citation type="submission" date="2019-08" db="EMBL/GenBank/DDBJ databases">
        <title>Genomes sequence of Algoriphagus aquimarinus ACAM450.</title>
        <authorList>
            <person name="Bowman J.P."/>
        </authorList>
    </citation>
    <scope>NUCLEOTIDE SEQUENCE [LARGE SCALE GENOMIC DNA]</scope>
    <source>
        <strain evidence="5 6">ACAM 450</strain>
    </source>
</reference>
<dbReference type="OrthoDB" id="792101at2"/>
<evidence type="ECO:0000256" key="1">
    <source>
        <dbReference type="ARBA" id="ARBA00023015"/>
    </source>
</evidence>
<sequence length="76" mass="9047">MVIHKGTHHIYSFAYVIEIRISNACRELIQNQLTTQAICYESGFNTLSNFYRHFKKVKGMTPFEYKKHYCMQNIPI</sequence>
<name>A0A5C7AES9_9BACT</name>
<protein>
    <submittedName>
        <fullName evidence="5">AraC family transcriptional regulator</fullName>
    </submittedName>
</protein>
<evidence type="ECO:0000313" key="5">
    <source>
        <dbReference type="EMBL" id="TXE06474.1"/>
    </source>
</evidence>
<organism evidence="5 6">
    <name type="scientific">Algoriphagus aquimarinus</name>
    <dbReference type="NCBI Taxonomy" id="237018"/>
    <lineage>
        <taxon>Bacteria</taxon>
        <taxon>Pseudomonadati</taxon>
        <taxon>Bacteroidota</taxon>
        <taxon>Cytophagia</taxon>
        <taxon>Cytophagales</taxon>
        <taxon>Cyclobacteriaceae</taxon>
        <taxon>Algoriphagus</taxon>
    </lineage>
</organism>
<evidence type="ECO:0000256" key="3">
    <source>
        <dbReference type="ARBA" id="ARBA00023163"/>
    </source>
</evidence>
<evidence type="ECO:0000313" key="6">
    <source>
        <dbReference type="Proteomes" id="UP000321935"/>
    </source>
</evidence>
<accession>A0A5C7AES9</accession>
<comment type="caution">
    <text evidence="5">The sequence shown here is derived from an EMBL/GenBank/DDBJ whole genome shotgun (WGS) entry which is preliminary data.</text>
</comment>
<keyword evidence="1" id="KW-0805">Transcription regulation</keyword>
<dbReference type="InterPro" id="IPR018060">
    <property type="entry name" value="HTH_AraC"/>
</dbReference>
<dbReference type="Proteomes" id="UP000321935">
    <property type="component" value="Unassembled WGS sequence"/>
</dbReference>
<dbReference type="SMART" id="SM00342">
    <property type="entry name" value="HTH_ARAC"/>
    <property type="match status" value="1"/>
</dbReference>
<gene>
    <name evidence="5" type="ORF">ESV85_16915</name>
</gene>
<evidence type="ECO:0000256" key="2">
    <source>
        <dbReference type="ARBA" id="ARBA00023125"/>
    </source>
</evidence>
<dbReference type="PANTHER" id="PTHR43280:SF2">
    <property type="entry name" value="HTH-TYPE TRANSCRIPTIONAL REGULATOR EXSA"/>
    <property type="match status" value="1"/>
</dbReference>
<dbReference type="InterPro" id="IPR009057">
    <property type="entry name" value="Homeodomain-like_sf"/>
</dbReference>
<dbReference type="AlphaFoldDB" id="A0A5C7AES9"/>